<sequence length="274" mass="30248">MTHFRISRRAMMFLVIFVASSRAQDNNETTSVSIQDEDPIMDCPLCSDPSHIPQDPFSIFVAGDATLSCQTAFEMGPIRLPAQNCTFWQQRGSTICQCASEAPAVNTCTLCDNGQSLPNPLLEGRPGLTCAELQIQARRDDPDNCVIWQQTQGIYCGCDNAVSETSFCRLCGNDNPDLFLPLEMVTSVGRASSEEMMSCGEVEFQANLPNNVRRCSEYRTFFGEQCCRELLQPTMAPSEFPTLGDLDNAARSGCYGRLFILTVVAFTAIFHSLL</sequence>
<proteinExistence type="predicted"/>
<keyword evidence="3" id="KW-1185">Reference proteome</keyword>
<evidence type="ECO:0000313" key="3">
    <source>
        <dbReference type="Proteomes" id="UP000693970"/>
    </source>
</evidence>
<dbReference type="EMBL" id="JAGRRH010000009">
    <property type="protein sequence ID" value="KAG7364786.1"/>
    <property type="molecule type" value="Genomic_DNA"/>
</dbReference>
<dbReference type="OrthoDB" id="52869at2759"/>
<organism evidence="2 3">
    <name type="scientific">Nitzschia inconspicua</name>
    <dbReference type="NCBI Taxonomy" id="303405"/>
    <lineage>
        <taxon>Eukaryota</taxon>
        <taxon>Sar</taxon>
        <taxon>Stramenopiles</taxon>
        <taxon>Ochrophyta</taxon>
        <taxon>Bacillariophyta</taxon>
        <taxon>Bacillariophyceae</taxon>
        <taxon>Bacillariophycidae</taxon>
        <taxon>Bacillariales</taxon>
        <taxon>Bacillariaceae</taxon>
        <taxon>Nitzschia</taxon>
    </lineage>
</organism>
<reference evidence="2" key="1">
    <citation type="journal article" date="2021" name="Sci. Rep.">
        <title>Diploid genomic architecture of Nitzschia inconspicua, an elite biomass production diatom.</title>
        <authorList>
            <person name="Oliver A."/>
            <person name="Podell S."/>
            <person name="Pinowska A."/>
            <person name="Traller J.C."/>
            <person name="Smith S.R."/>
            <person name="McClure R."/>
            <person name="Beliaev A."/>
            <person name="Bohutskyi P."/>
            <person name="Hill E.A."/>
            <person name="Rabines A."/>
            <person name="Zheng H."/>
            <person name="Allen L.Z."/>
            <person name="Kuo A."/>
            <person name="Grigoriev I.V."/>
            <person name="Allen A.E."/>
            <person name="Hazlebeck D."/>
            <person name="Allen E.E."/>
        </authorList>
    </citation>
    <scope>NUCLEOTIDE SEQUENCE</scope>
    <source>
        <strain evidence="2">Hildebrandi</strain>
    </source>
</reference>
<reference evidence="2" key="2">
    <citation type="submission" date="2021-04" db="EMBL/GenBank/DDBJ databases">
        <authorList>
            <person name="Podell S."/>
        </authorList>
    </citation>
    <scope>NUCLEOTIDE SEQUENCE</scope>
    <source>
        <strain evidence="2">Hildebrandi</strain>
    </source>
</reference>
<dbReference type="Proteomes" id="UP000693970">
    <property type="component" value="Unassembled WGS sequence"/>
</dbReference>
<accession>A0A9K3LQI5</accession>
<evidence type="ECO:0000313" key="2">
    <source>
        <dbReference type="EMBL" id="KAG7364786.1"/>
    </source>
</evidence>
<comment type="caution">
    <text evidence="2">The sequence shown here is derived from an EMBL/GenBank/DDBJ whole genome shotgun (WGS) entry which is preliminary data.</text>
</comment>
<keyword evidence="1" id="KW-0732">Signal</keyword>
<name>A0A9K3LQI5_9STRA</name>
<evidence type="ECO:0000256" key="1">
    <source>
        <dbReference type="SAM" id="SignalP"/>
    </source>
</evidence>
<feature type="chain" id="PRO_5039902191" evidence="1">
    <location>
        <begin position="24"/>
        <end position="274"/>
    </location>
</feature>
<gene>
    <name evidence="2" type="ORF">IV203_037988</name>
</gene>
<dbReference type="AlphaFoldDB" id="A0A9K3LQI5"/>
<protein>
    <submittedName>
        <fullName evidence="2">Uncharacterized protein</fullName>
    </submittedName>
</protein>
<feature type="signal peptide" evidence="1">
    <location>
        <begin position="1"/>
        <end position="23"/>
    </location>
</feature>